<dbReference type="CDD" id="cd00082">
    <property type="entry name" value="HisKA"/>
    <property type="match status" value="1"/>
</dbReference>
<dbReference type="SMART" id="SM00091">
    <property type="entry name" value="PAS"/>
    <property type="match status" value="1"/>
</dbReference>
<organism evidence="10 11">
    <name type="scientific">Polyangium mundeleinium</name>
    <dbReference type="NCBI Taxonomy" id="2995306"/>
    <lineage>
        <taxon>Bacteria</taxon>
        <taxon>Pseudomonadati</taxon>
        <taxon>Myxococcota</taxon>
        <taxon>Polyangia</taxon>
        <taxon>Polyangiales</taxon>
        <taxon>Polyangiaceae</taxon>
        <taxon>Polyangium</taxon>
    </lineage>
</organism>
<feature type="domain" description="Response regulatory" evidence="7">
    <location>
        <begin position="13"/>
        <end position="129"/>
    </location>
</feature>
<dbReference type="SUPFAM" id="SSF52172">
    <property type="entry name" value="CheY-like"/>
    <property type="match status" value="2"/>
</dbReference>
<evidence type="ECO:0000313" key="11">
    <source>
        <dbReference type="Proteomes" id="UP001221411"/>
    </source>
</evidence>
<dbReference type="EC" id="2.7.13.3" evidence="2"/>
<dbReference type="InterPro" id="IPR005467">
    <property type="entry name" value="His_kinase_dom"/>
</dbReference>
<dbReference type="InterPro" id="IPR011006">
    <property type="entry name" value="CheY-like_superfamily"/>
</dbReference>
<evidence type="ECO:0000259" key="7">
    <source>
        <dbReference type="PROSITE" id="PS50110"/>
    </source>
</evidence>
<dbReference type="RefSeq" id="WP_271917925.1">
    <property type="nucleotide sequence ID" value="NZ_JAQNDO010000001.1"/>
</dbReference>
<dbReference type="CDD" id="cd00130">
    <property type="entry name" value="PAS"/>
    <property type="match status" value="1"/>
</dbReference>
<protein>
    <recommendedName>
        <fullName evidence="2">histidine kinase</fullName>
        <ecNumber evidence="2">2.7.13.3</ecNumber>
    </recommendedName>
</protein>
<dbReference type="SMART" id="SM00387">
    <property type="entry name" value="HATPase_c"/>
    <property type="match status" value="1"/>
</dbReference>
<feature type="domain" description="PAS" evidence="8">
    <location>
        <begin position="187"/>
        <end position="238"/>
    </location>
</feature>
<evidence type="ECO:0000259" key="8">
    <source>
        <dbReference type="PROSITE" id="PS50112"/>
    </source>
</evidence>
<dbReference type="PROSITE" id="PS50110">
    <property type="entry name" value="RESPONSE_REGULATORY"/>
    <property type="match status" value="2"/>
</dbReference>
<feature type="domain" description="Histidine kinase" evidence="6">
    <location>
        <begin position="336"/>
        <end position="554"/>
    </location>
</feature>
<dbReference type="PRINTS" id="PR00344">
    <property type="entry name" value="BCTRLSENSOR"/>
</dbReference>
<dbReference type="Gene3D" id="1.10.287.130">
    <property type="match status" value="1"/>
</dbReference>
<reference evidence="10 11" key="1">
    <citation type="submission" date="2022-11" db="EMBL/GenBank/DDBJ databases">
        <title>Minimal conservation of predation-associated metabolite biosynthetic gene clusters underscores biosynthetic potential of Myxococcota including descriptions for ten novel species: Archangium lansinium sp. nov., Myxococcus landrumus sp. nov., Nannocystis bai.</title>
        <authorList>
            <person name="Ahearne A."/>
            <person name="Stevens C."/>
            <person name="Dowd S."/>
        </authorList>
    </citation>
    <scope>NUCLEOTIDE SEQUENCE [LARGE SCALE GENOMIC DNA]</scope>
    <source>
        <strain evidence="10 11">RJM3</strain>
    </source>
</reference>
<dbReference type="InterPro" id="IPR004358">
    <property type="entry name" value="Sig_transdc_His_kin-like_C"/>
</dbReference>
<dbReference type="PROSITE" id="PS50112">
    <property type="entry name" value="PAS"/>
    <property type="match status" value="1"/>
</dbReference>
<evidence type="ECO:0000256" key="5">
    <source>
        <dbReference type="SAM" id="Coils"/>
    </source>
</evidence>
<feature type="modified residue" description="4-aspartylphosphate" evidence="4">
    <location>
        <position position="637"/>
    </location>
</feature>
<dbReference type="Proteomes" id="UP001221411">
    <property type="component" value="Unassembled WGS sequence"/>
</dbReference>
<dbReference type="SUPFAM" id="SSF55874">
    <property type="entry name" value="ATPase domain of HSP90 chaperone/DNA topoisomerase II/histidine kinase"/>
    <property type="match status" value="1"/>
</dbReference>
<comment type="caution">
    <text evidence="10">The sequence shown here is derived from an EMBL/GenBank/DDBJ whole genome shotgun (WGS) entry which is preliminary data.</text>
</comment>
<evidence type="ECO:0000256" key="2">
    <source>
        <dbReference type="ARBA" id="ARBA00012438"/>
    </source>
</evidence>
<dbReference type="InterPro" id="IPR000014">
    <property type="entry name" value="PAS"/>
</dbReference>
<dbReference type="CDD" id="cd17580">
    <property type="entry name" value="REC_2_DhkD-like"/>
    <property type="match status" value="1"/>
</dbReference>
<keyword evidence="11" id="KW-1185">Reference proteome</keyword>
<dbReference type="CDD" id="cd19920">
    <property type="entry name" value="REC_PA4781-like"/>
    <property type="match status" value="1"/>
</dbReference>
<dbReference type="InterPro" id="IPR003661">
    <property type="entry name" value="HisK_dim/P_dom"/>
</dbReference>
<dbReference type="InterPro" id="IPR003594">
    <property type="entry name" value="HATPase_dom"/>
</dbReference>
<dbReference type="PROSITE" id="PS50113">
    <property type="entry name" value="PAC"/>
    <property type="match status" value="1"/>
</dbReference>
<dbReference type="Pfam" id="PF00072">
    <property type="entry name" value="Response_reg"/>
    <property type="match status" value="2"/>
</dbReference>
<feature type="modified residue" description="4-aspartylphosphate" evidence="4">
    <location>
        <position position="62"/>
    </location>
</feature>
<dbReference type="SMART" id="SM00448">
    <property type="entry name" value="REC"/>
    <property type="match status" value="2"/>
</dbReference>
<dbReference type="InterPro" id="IPR001789">
    <property type="entry name" value="Sig_transdc_resp-reg_receiver"/>
</dbReference>
<evidence type="ECO:0000313" key="10">
    <source>
        <dbReference type="EMBL" id="MDC0742542.1"/>
    </source>
</evidence>
<dbReference type="NCBIfam" id="TIGR00229">
    <property type="entry name" value="sensory_box"/>
    <property type="match status" value="1"/>
</dbReference>
<feature type="coiled-coil region" evidence="5">
    <location>
        <begin position="131"/>
        <end position="190"/>
    </location>
</feature>
<dbReference type="PANTHER" id="PTHR43547:SF2">
    <property type="entry name" value="HYBRID SIGNAL TRANSDUCTION HISTIDINE KINASE C"/>
    <property type="match status" value="1"/>
</dbReference>
<dbReference type="InterPro" id="IPR036097">
    <property type="entry name" value="HisK_dim/P_sf"/>
</dbReference>
<evidence type="ECO:0000256" key="4">
    <source>
        <dbReference type="PROSITE-ProRule" id="PRU00169"/>
    </source>
</evidence>
<dbReference type="SUPFAM" id="SSF47384">
    <property type="entry name" value="Homodimeric domain of signal transducing histidine kinase"/>
    <property type="match status" value="1"/>
</dbReference>
<evidence type="ECO:0000256" key="1">
    <source>
        <dbReference type="ARBA" id="ARBA00000085"/>
    </source>
</evidence>
<evidence type="ECO:0000259" key="6">
    <source>
        <dbReference type="PROSITE" id="PS50109"/>
    </source>
</evidence>
<proteinExistence type="predicted"/>
<dbReference type="Pfam" id="PF08448">
    <property type="entry name" value="PAS_4"/>
    <property type="match status" value="1"/>
</dbReference>
<dbReference type="Gene3D" id="3.30.565.10">
    <property type="entry name" value="Histidine kinase-like ATPase, C-terminal domain"/>
    <property type="match status" value="1"/>
</dbReference>
<dbReference type="CDD" id="cd16922">
    <property type="entry name" value="HATPase_EvgS-ArcB-TorS-like"/>
    <property type="match status" value="1"/>
</dbReference>
<dbReference type="EMBL" id="JAQNDO010000001">
    <property type="protein sequence ID" value="MDC0742542.1"/>
    <property type="molecule type" value="Genomic_DNA"/>
</dbReference>
<dbReference type="Gene3D" id="3.30.450.20">
    <property type="entry name" value="PAS domain"/>
    <property type="match status" value="1"/>
</dbReference>
<evidence type="ECO:0000256" key="3">
    <source>
        <dbReference type="ARBA" id="ARBA00022553"/>
    </source>
</evidence>
<accession>A0ABT5ENQ1</accession>
<dbReference type="InterPro" id="IPR036890">
    <property type="entry name" value="HATPase_C_sf"/>
</dbReference>
<name>A0ABT5ENQ1_9BACT</name>
<keyword evidence="3 4" id="KW-0597">Phosphoprotein</keyword>
<feature type="domain" description="Response regulatory" evidence="7">
    <location>
        <begin position="588"/>
        <end position="706"/>
    </location>
</feature>
<evidence type="ECO:0000259" key="9">
    <source>
        <dbReference type="PROSITE" id="PS50113"/>
    </source>
</evidence>
<feature type="domain" description="PAC" evidence="9">
    <location>
        <begin position="260"/>
        <end position="311"/>
    </location>
</feature>
<comment type="catalytic activity">
    <reaction evidence="1">
        <text>ATP + protein L-histidine = ADP + protein N-phospho-L-histidine.</text>
        <dbReference type="EC" id="2.7.13.3"/>
    </reaction>
</comment>
<dbReference type="InterPro" id="IPR000700">
    <property type="entry name" value="PAS-assoc_C"/>
</dbReference>
<dbReference type="Pfam" id="PF02518">
    <property type="entry name" value="HATPase_c"/>
    <property type="match status" value="1"/>
</dbReference>
<dbReference type="Pfam" id="PF00512">
    <property type="entry name" value="HisKA"/>
    <property type="match status" value="1"/>
</dbReference>
<dbReference type="InterPro" id="IPR035965">
    <property type="entry name" value="PAS-like_dom_sf"/>
</dbReference>
<keyword evidence="5" id="KW-0175">Coiled coil</keyword>
<dbReference type="InterPro" id="IPR013656">
    <property type="entry name" value="PAS_4"/>
</dbReference>
<dbReference type="PANTHER" id="PTHR43547">
    <property type="entry name" value="TWO-COMPONENT HISTIDINE KINASE"/>
    <property type="match status" value="1"/>
</dbReference>
<dbReference type="Gene3D" id="3.40.50.2300">
    <property type="match status" value="2"/>
</dbReference>
<dbReference type="SUPFAM" id="SSF55785">
    <property type="entry name" value="PYP-like sensor domain (PAS domain)"/>
    <property type="match status" value="1"/>
</dbReference>
<gene>
    <name evidence="10" type="ORF">POL67_14400</name>
</gene>
<sequence length="724" mass="79741">MSRASAPGAREGTILIVDDMPINLAVLVDHLESAGHQALVAQDAEDALKRASLMKPDLILLDVVMPGIDGFETCRRLKAAESTRDIPVIFMTCLGEAANKLEGFEAGGVDYITKPFEIDEVLARIKTHLCLREAQKELEAKNAQLQHAHQELEQRVRERTAELASSNAALKAENAERRRAEDALRESQHLLQAIVDNSTAVLYVKDLEGRYLMANRRFEELFHVTVRSLMGKTDYDLFPVECADAFHAFDRQVAAAGRPLEKEEIVPQDDGLHTYISIKCPLVDESGRPYAVCGISTDISERKRTEAEQERLLSREQAARAELERTGRLKDEFLALLSHELRTPLTAILGWSQLLLTRGPSDELQRRGLGTIERNARTQSKLIDDLLDMSRIISGRLNLDLEVVDLAEMLETMLESAEPAAKTKGIRLELSVASAGEKVLGDPNRLQQIVWNLLSNSMKFTPRGGQVMVSLRREGSFAHLTVSDTGIGIDPEFLPYVFEQFRQADASTTREHGGLGLGLSIVQHLVELHGGTVVAASSGKNQGASVTVKLPLEAKHVEVLAGERPPSTPPRRPLWHRGGELLNLTGVRVLVVDDEPDTRELLLRILAECHAEVRTAGSVVEALAELDRDQPTVLVSDIGMPKEGGYELIRKVRQLPQERGGSVPALALTAFARPEDRTRALLAGYQMHLAKPVKPSELVAHVASLAGRNQGWGEMSPDGRARSM</sequence>
<dbReference type="SMART" id="SM00388">
    <property type="entry name" value="HisKA"/>
    <property type="match status" value="1"/>
</dbReference>
<dbReference type="PROSITE" id="PS50109">
    <property type="entry name" value="HIS_KIN"/>
    <property type="match status" value="1"/>
</dbReference>